<sequence>MASGFITRRLTPTPPPSSSEHPRCPRCNSQETKFCYYNNYNLAQPRHFCKSCRRYWTLGGTIRNIPVGGTSRRNYLTASASSTSSYSSSGISKRRKSDRPTSNNSSSTASSSSKMVLVDVHHHGVVHTSPQPISVVAPGNEEHFVPRTFGGLLTEPIPSGFRLGLGIEETGFSQGRTPWSFFGEETFFNHVGVGVSIGRQPPPPPQQQQTQHQMVGGGIGDYGSDLFFDAWPISGGYGGGHFTWPDVTVDTTPAKKIE</sequence>
<keyword evidence="5 8" id="KW-0238">DNA-binding</keyword>
<dbReference type="AlphaFoldDB" id="A0A0K9PB13"/>
<evidence type="ECO:0000256" key="5">
    <source>
        <dbReference type="ARBA" id="ARBA00023125"/>
    </source>
</evidence>
<reference evidence="13" key="1">
    <citation type="journal article" date="2016" name="Nature">
        <title>The genome of the seagrass Zostera marina reveals angiosperm adaptation to the sea.</title>
        <authorList>
            <person name="Olsen J.L."/>
            <person name="Rouze P."/>
            <person name="Verhelst B."/>
            <person name="Lin Y.-C."/>
            <person name="Bayer T."/>
            <person name="Collen J."/>
            <person name="Dattolo E."/>
            <person name="De Paoli E."/>
            <person name="Dittami S."/>
            <person name="Maumus F."/>
            <person name="Michel G."/>
            <person name="Kersting A."/>
            <person name="Lauritano C."/>
            <person name="Lohaus R."/>
            <person name="Toepel M."/>
            <person name="Tonon T."/>
            <person name="Vanneste K."/>
            <person name="Amirebrahimi M."/>
            <person name="Brakel J."/>
            <person name="Bostroem C."/>
            <person name="Chovatia M."/>
            <person name="Grimwood J."/>
            <person name="Jenkins J.W."/>
            <person name="Jueterbock A."/>
            <person name="Mraz A."/>
            <person name="Stam W.T."/>
            <person name="Tice H."/>
            <person name="Bornberg-Bauer E."/>
            <person name="Green P.J."/>
            <person name="Pearson G.A."/>
            <person name="Procaccini G."/>
            <person name="Duarte C.M."/>
            <person name="Schmutz J."/>
            <person name="Reusch T.B.H."/>
            <person name="Van de Peer Y."/>
        </authorList>
    </citation>
    <scope>NUCLEOTIDE SEQUENCE [LARGE SCALE GENOMIC DNA]</scope>
    <source>
        <strain evidence="13">cv. Finnish</strain>
    </source>
</reference>
<comment type="caution">
    <text evidence="12">The sequence shown here is derived from an EMBL/GenBank/DDBJ whole genome shotgun (WGS) entry which is preliminary data.</text>
</comment>
<evidence type="ECO:0000259" key="11">
    <source>
        <dbReference type="PROSITE" id="PS50884"/>
    </source>
</evidence>
<comment type="function">
    <text evidence="9">Transcription factor that binds specifically to a 5'-AA[AG]G-3' consensus core sequence.</text>
</comment>
<evidence type="ECO:0000256" key="7">
    <source>
        <dbReference type="ARBA" id="ARBA00023242"/>
    </source>
</evidence>
<protein>
    <recommendedName>
        <fullName evidence="9">Dof zinc finger protein</fullName>
    </recommendedName>
</protein>
<dbReference type="Proteomes" id="UP000036987">
    <property type="component" value="Unassembled WGS sequence"/>
</dbReference>
<dbReference type="GO" id="GO:0005634">
    <property type="term" value="C:nucleus"/>
    <property type="evidence" value="ECO:0007669"/>
    <property type="project" value="UniProtKB-SubCell"/>
</dbReference>
<dbReference type="InterPro" id="IPR003851">
    <property type="entry name" value="Znf_Dof"/>
</dbReference>
<feature type="domain" description="Dof-type" evidence="11">
    <location>
        <begin position="22"/>
        <end position="76"/>
    </location>
</feature>
<evidence type="ECO:0000256" key="8">
    <source>
        <dbReference type="PROSITE-ProRule" id="PRU00071"/>
    </source>
</evidence>
<dbReference type="GO" id="GO:0003677">
    <property type="term" value="F:DNA binding"/>
    <property type="evidence" value="ECO:0007669"/>
    <property type="project" value="UniProtKB-UniRule"/>
</dbReference>
<feature type="compositionally biased region" description="Low complexity" evidence="10">
    <location>
        <begin position="78"/>
        <end position="91"/>
    </location>
</feature>
<keyword evidence="1 9" id="KW-0479">Metal-binding</keyword>
<comment type="subcellular location">
    <subcellularLocation>
        <location evidence="8 9">Nucleus</location>
    </subcellularLocation>
</comment>
<accession>A0A0K9PB13</accession>
<gene>
    <name evidence="12" type="ORF">ZOSMA_323G00060</name>
</gene>
<evidence type="ECO:0000256" key="4">
    <source>
        <dbReference type="ARBA" id="ARBA00023015"/>
    </source>
</evidence>
<dbReference type="EMBL" id="LFYR01001041">
    <property type="protein sequence ID" value="KMZ65380.1"/>
    <property type="molecule type" value="Genomic_DNA"/>
</dbReference>
<evidence type="ECO:0000256" key="3">
    <source>
        <dbReference type="ARBA" id="ARBA00022833"/>
    </source>
</evidence>
<dbReference type="OrthoDB" id="1927254at2759"/>
<keyword evidence="2 8" id="KW-0863">Zinc-finger</keyword>
<keyword evidence="3 9" id="KW-0862">Zinc</keyword>
<keyword evidence="4 9" id="KW-0805">Transcription regulation</keyword>
<evidence type="ECO:0000256" key="6">
    <source>
        <dbReference type="ARBA" id="ARBA00023163"/>
    </source>
</evidence>
<keyword evidence="13" id="KW-1185">Reference proteome</keyword>
<dbReference type="GO" id="GO:0003700">
    <property type="term" value="F:DNA-binding transcription factor activity"/>
    <property type="evidence" value="ECO:0007669"/>
    <property type="project" value="UniProtKB-UniRule"/>
</dbReference>
<keyword evidence="7 8" id="KW-0539">Nucleus</keyword>
<evidence type="ECO:0000313" key="13">
    <source>
        <dbReference type="Proteomes" id="UP000036987"/>
    </source>
</evidence>
<dbReference type="PANTHER" id="PTHR31992">
    <property type="entry name" value="DOF ZINC FINGER PROTEIN DOF1.4-RELATED"/>
    <property type="match status" value="1"/>
</dbReference>
<dbReference type="Pfam" id="PF02701">
    <property type="entry name" value="Zn_ribbon_Dof"/>
    <property type="match status" value="1"/>
</dbReference>
<dbReference type="PROSITE" id="PS50884">
    <property type="entry name" value="ZF_DOF_2"/>
    <property type="match status" value="1"/>
</dbReference>
<organism evidence="12 13">
    <name type="scientific">Zostera marina</name>
    <name type="common">Eelgrass</name>
    <dbReference type="NCBI Taxonomy" id="29655"/>
    <lineage>
        <taxon>Eukaryota</taxon>
        <taxon>Viridiplantae</taxon>
        <taxon>Streptophyta</taxon>
        <taxon>Embryophyta</taxon>
        <taxon>Tracheophyta</taxon>
        <taxon>Spermatophyta</taxon>
        <taxon>Magnoliopsida</taxon>
        <taxon>Liliopsida</taxon>
        <taxon>Zosteraceae</taxon>
        <taxon>Zostera</taxon>
    </lineage>
</organism>
<feature type="compositionally biased region" description="Low complexity" evidence="10">
    <location>
        <begin position="101"/>
        <end position="114"/>
    </location>
</feature>
<dbReference type="GO" id="GO:0008270">
    <property type="term" value="F:zinc ion binding"/>
    <property type="evidence" value="ECO:0007669"/>
    <property type="project" value="UniProtKB-KW"/>
</dbReference>
<proteinExistence type="predicted"/>
<evidence type="ECO:0000256" key="2">
    <source>
        <dbReference type="ARBA" id="ARBA00022771"/>
    </source>
</evidence>
<keyword evidence="6 9" id="KW-0804">Transcription</keyword>
<feature type="region of interest" description="Disordered" evidence="10">
    <location>
        <begin position="1"/>
        <end position="25"/>
    </location>
</feature>
<dbReference type="PANTHER" id="PTHR31992:SF313">
    <property type="entry name" value="DOF ZINC FINGER PROTEIN DOF5.7"/>
    <property type="match status" value="1"/>
</dbReference>
<evidence type="ECO:0000256" key="1">
    <source>
        <dbReference type="ARBA" id="ARBA00022723"/>
    </source>
</evidence>
<evidence type="ECO:0000256" key="10">
    <source>
        <dbReference type="SAM" id="MobiDB-lite"/>
    </source>
</evidence>
<name>A0A0K9PB13_ZOSMR</name>
<evidence type="ECO:0000313" key="12">
    <source>
        <dbReference type="EMBL" id="KMZ65380.1"/>
    </source>
</evidence>
<evidence type="ECO:0000256" key="9">
    <source>
        <dbReference type="RuleBase" id="RU369094"/>
    </source>
</evidence>
<feature type="region of interest" description="Disordered" evidence="10">
    <location>
        <begin position="78"/>
        <end position="114"/>
    </location>
</feature>
<dbReference type="InterPro" id="IPR045174">
    <property type="entry name" value="Dof"/>
</dbReference>
<dbReference type="PROSITE" id="PS01361">
    <property type="entry name" value="ZF_DOF_1"/>
    <property type="match status" value="1"/>
</dbReference>